<feature type="non-terminal residue" evidence="2">
    <location>
        <position position="261"/>
    </location>
</feature>
<dbReference type="AlphaFoldDB" id="A0A6A4YA15"/>
<name>A0A6A4YA15_9STRA</name>
<evidence type="ECO:0000256" key="1">
    <source>
        <dbReference type="SAM" id="MobiDB-lite"/>
    </source>
</evidence>
<evidence type="ECO:0000313" key="2">
    <source>
        <dbReference type="EMBL" id="KAF0692481.1"/>
    </source>
</evidence>
<sequence length="261" mass="29099">MTRTTNFVGDIDGTKPCLKPYLYSHKPPSAAVEGSTSRRLHPGTWNKGQNPQFMQLPIEGSMPSHTGFTTNRVVNPLTPAYKLPHCRAAPFVEPKFLRDSYQTDDIEGTHAVPHHTKPARDSMNLVEMLTDIPGASAQWRPRGVKTSKQKDNMDVGDIIHAGFKTQRVTDNLRPVYIVNGFRSEDDPLSLPRAPYHAVNHPFYPLETHDIQGANPADSLKGVVGNIPHVKRRHFRATNNVQDIRGAQANTVHHSIVSTRQV</sequence>
<feature type="region of interest" description="Disordered" evidence="1">
    <location>
        <begin position="28"/>
        <end position="50"/>
    </location>
</feature>
<reference evidence="2" key="1">
    <citation type="submission" date="2019-06" db="EMBL/GenBank/DDBJ databases">
        <title>Genomics analysis of Aphanomyces spp. identifies a new class of oomycete effector associated with host adaptation.</title>
        <authorList>
            <person name="Gaulin E."/>
        </authorList>
    </citation>
    <scope>NUCLEOTIDE SEQUENCE</scope>
    <source>
        <strain evidence="2">CBS 578.67</strain>
    </source>
</reference>
<gene>
    <name evidence="2" type="ORF">As57867_016387</name>
</gene>
<dbReference type="PANTHER" id="PTHR38130:SF1">
    <property type="entry name" value="EF-HAND DOMAIN-CONTAINING PROTEIN"/>
    <property type="match status" value="1"/>
</dbReference>
<dbReference type="OrthoDB" id="10248735at2759"/>
<protein>
    <submittedName>
        <fullName evidence="2">Uncharacterized protein</fullName>
    </submittedName>
</protein>
<comment type="caution">
    <text evidence="2">The sequence shown here is derived from an EMBL/GenBank/DDBJ whole genome shotgun (WGS) entry which is preliminary data.</text>
</comment>
<accession>A0A6A4YA15</accession>
<organism evidence="2">
    <name type="scientific">Aphanomyces stellatus</name>
    <dbReference type="NCBI Taxonomy" id="120398"/>
    <lineage>
        <taxon>Eukaryota</taxon>
        <taxon>Sar</taxon>
        <taxon>Stramenopiles</taxon>
        <taxon>Oomycota</taxon>
        <taxon>Saprolegniomycetes</taxon>
        <taxon>Saprolegniales</taxon>
        <taxon>Verrucalvaceae</taxon>
        <taxon>Aphanomyces</taxon>
    </lineage>
</organism>
<dbReference type="EMBL" id="VJMH01005878">
    <property type="protein sequence ID" value="KAF0692481.1"/>
    <property type="molecule type" value="Genomic_DNA"/>
</dbReference>
<proteinExistence type="predicted"/>
<dbReference type="PANTHER" id="PTHR38130">
    <property type="entry name" value="EF-HAND DOMAIN-CONTAINING PROTEIN"/>
    <property type="match status" value="1"/>
</dbReference>